<dbReference type="SUPFAM" id="SSF50249">
    <property type="entry name" value="Nucleic acid-binding proteins"/>
    <property type="match status" value="1"/>
</dbReference>
<evidence type="ECO:0000313" key="4">
    <source>
        <dbReference type="EMBL" id="MBM6831085.1"/>
    </source>
</evidence>
<dbReference type="CDD" id="cd04496">
    <property type="entry name" value="SSB_OBF"/>
    <property type="match status" value="1"/>
</dbReference>
<proteinExistence type="inferred from homology"/>
<dbReference type="Proteomes" id="UP000775500">
    <property type="component" value="Unassembled WGS sequence"/>
</dbReference>
<evidence type="ECO:0000256" key="3">
    <source>
        <dbReference type="RuleBase" id="RU000524"/>
    </source>
</evidence>
<dbReference type="RefSeq" id="WP_204685107.1">
    <property type="nucleotide sequence ID" value="NZ_JACJLU010000002.1"/>
</dbReference>
<dbReference type="InterPro" id="IPR000424">
    <property type="entry name" value="Primosome_PriB/ssb"/>
</dbReference>
<dbReference type="Gene3D" id="2.40.50.140">
    <property type="entry name" value="Nucleic acid-binding proteins"/>
    <property type="match status" value="1"/>
</dbReference>
<dbReference type="InterPro" id="IPR011344">
    <property type="entry name" value="ssDNA-bd"/>
</dbReference>
<organism evidence="4 5">
    <name type="scientific">Faecalicoccus acidiformans</name>
    <dbReference type="NCBI Taxonomy" id="915173"/>
    <lineage>
        <taxon>Bacteria</taxon>
        <taxon>Bacillati</taxon>
        <taxon>Bacillota</taxon>
        <taxon>Erysipelotrichia</taxon>
        <taxon>Erysipelotrichales</taxon>
        <taxon>Erysipelotrichaceae</taxon>
        <taxon>Faecalicoccus</taxon>
    </lineage>
</organism>
<dbReference type="NCBIfam" id="TIGR00621">
    <property type="entry name" value="ssb"/>
    <property type="match status" value="1"/>
</dbReference>
<dbReference type="PANTHER" id="PTHR10302:SF27">
    <property type="entry name" value="SINGLE-STRANDED DNA-BINDING PROTEIN"/>
    <property type="match status" value="1"/>
</dbReference>
<dbReference type="GO" id="GO:0003677">
    <property type="term" value="F:DNA binding"/>
    <property type="evidence" value="ECO:0007669"/>
    <property type="project" value="UniProtKB-KW"/>
</dbReference>
<accession>A0ABS2FNY3</accession>
<comment type="caution">
    <text evidence="4">The sequence shown here is derived from an EMBL/GenBank/DDBJ whole genome shotgun (WGS) entry which is preliminary data.</text>
</comment>
<evidence type="ECO:0000256" key="2">
    <source>
        <dbReference type="HAMAP-Rule" id="MF_00984"/>
    </source>
</evidence>
<dbReference type="InterPro" id="IPR012340">
    <property type="entry name" value="NA-bd_OB-fold"/>
</dbReference>
<evidence type="ECO:0000313" key="5">
    <source>
        <dbReference type="Proteomes" id="UP000775500"/>
    </source>
</evidence>
<dbReference type="Pfam" id="PF00436">
    <property type="entry name" value="SSB"/>
    <property type="match status" value="1"/>
</dbReference>
<keyword evidence="1 2" id="KW-0238">DNA-binding</keyword>
<protein>
    <recommendedName>
        <fullName evidence="2 3">Single-stranded DNA-binding protein</fullName>
        <shortName evidence="2">SSB</shortName>
    </recommendedName>
</protein>
<evidence type="ECO:0000256" key="1">
    <source>
        <dbReference type="ARBA" id="ARBA00023125"/>
    </source>
</evidence>
<dbReference type="PANTHER" id="PTHR10302">
    <property type="entry name" value="SINGLE-STRANDED DNA-BINDING PROTEIN"/>
    <property type="match status" value="1"/>
</dbReference>
<comment type="caution">
    <text evidence="2">Lacks conserved residue(s) required for the propagation of feature annotation.</text>
</comment>
<dbReference type="PIRSF" id="PIRSF002070">
    <property type="entry name" value="SSB"/>
    <property type="match status" value="1"/>
</dbReference>
<dbReference type="PROSITE" id="PS50935">
    <property type="entry name" value="SSB"/>
    <property type="match status" value="1"/>
</dbReference>
<dbReference type="EMBL" id="JACJLU010000002">
    <property type="protein sequence ID" value="MBM6831085.1"/>
    <property type="molecule type" value="Genomic_DNA"/>
</dbReference>
<sequence length="100" mass="11414">MNLVVLSGYLTQDVELKTTQNGKSVANFQMGVSDPYDEETTFARCVVWGESAKNLEKYLKKGSFLEVTGKMKNKSYEKDGQKRYYTEIQCNHIEYGPKKG</sequence>
<dbReference type="HAMAP" id="MF_00984">
    <property type="entry name" value="SSB"/>
    <property type="match status" value="1"/>
</dbReference>
<gene>
    <name evidence="4" type="ORF">H5982_03035</name>
</gene>
<reference evidence="4 5" key="1">
    <citation type="journal article" date="2021" name="Sci. Rep.">
        <title>The distribution of antibiotic resistance genes in chicken gut microbiota commensals.</title>
        <authorList>
            <person name="Juricova H."/>
            <person name="Matiasovicova J."/>
            <person name="Kubasova T."/>
            <person name="Cejkova D."/>
            <person name="Rychlik I."/>
        </authorList>
    </citation>
    <scope>NUCLEOTIDE SEQUENCE [LARGE SCALE GENOMIC DNA]</scope>
    <source>
        <strain evidence="4 5">An423</strain>
    </source>
</reference>
<name>A0ABS2FNY3_9FIRM</name>
<comment type="subunit">
    <text evidence="2">Homotetramer.</text>
</comment>
<keyword evidence="5" id="KW-1185">Reference proteome</keyword>